<organism evidence="2 3">
    <name type="scientific">Polaromonas aquatica</name>
    <dbReference type="NCBI Taxonomy" id="332657"/>
    <lineage>
        <taxon>Bacteria</taxon>
        <taxon>Pseudomonadati</taxon>
        <taxon>Pseudomonadota</taxon>
        <taxon>Betaproteobacteria</taxon>
        <taxon>Burkholderiales</taxon>
        <taxon>Comamonadaceae</taxon>
        <taxon>Polaromonas</taxon>
    </lineage>
</organism>
<keyword evidence="3" id="KW-1185">Reference proteome</keyword>
<feature type="signal peptide" evidence="1">
    <location>
        <begin position="1"/>
        <end position="19"/>
    </location>
</feature>
<feature type="chain" id="PRO_5046360774" evidence="1">
    <location>
        <begin position="20"/>
        <end position="251"/>
    </location>
</feature>
<dbReference type="SMART" id="SM00028">
    <property type="entry name" value="TPR"/>
    <property type="match status" value="2"/>
</dbReference>
<dbReference type="Gene3D" id="1.25.40.10">
    <property type="entry name" value="Tetratricopeptide repeat domain"/>
    <property type="match status" value="1"/>
</dbReference>
<dbReference type="Proteomes" id="UP001596270">
    <property type="component" value="Unassembled WGS sequence"/>
</dbReference>
<accession>A0ABW1TTB0</accession>
<evidence type="ECO:0000313" key="3">
    <source>
        <dbReference type="Proteomes" id="UP001596270"/>
    </source>
</evidence>
<dbReference type="SUPFAM" id="SSF48452">
    <property type="entry name" value="TPR-like"/>
    <property type="match status" value="1"/>
</dbReference>
<dbReference type="PIRSF" id="PIRSF029658">
    <property type="entry name" value="UCP029658_TPR"/>
    <property type="match status" value="1"/>
</dbReference>
<name>A0ABW1TTB0_9BURK</name>
<protein>
    <submittedName>
        <fullName evidence="2">Tetratricopeptide repeat protein</fullName>
    </submittedName>
</protein>
<gene>
    <name evidence="2" type="ORF">ACFQND_03425</name>
</gene>
<keyword evidence="1" id="KW-0732">Signal</keyword>
<dbReference type="InterPro" id="IPR016931">
    <property type="entry name" value="UCP029658_TPR"/>
</dbReference>
<dbReference type="InterPro" id="IPR011990">
    <property type="entry name" value="TPR-like_helical_dom_sf"/>
</dbReference>
<reference evidence="3" key="1">
    <citation type="journal article" date="2019" name="Int. J. Syst. Evol. Microbiol.">
        <title>The Global Catalogue of Microorganisms (GCM) 10K type strain sequencing project: providing services to taxonomists for standard genome sequencing and annotation.</title>
        <authorList>
            <consortium name="The Broad Institute Genomics Platform"/>
            <consortium name="The Broad Institute Genome Sequencing Center for Infectious Disease"/>
            <person name="Wu L."/>
            <person name="Ma J."/>
        </authorList>
    </citation>
    <scope>NUCLEOTIDE SEQUENCE [LARGE SCALE GENOMIC DNA]</scope>
    <source>
        <strain evidence="3">CCUG 39402</strain>
    </source>
</reference>
<dbReference type="EMBL" id="JBHSRS010000005">
    <property type="protein sequence ID" value="MFC6280282.1"/>
    <property type="molecule type" value="Genomic_DNA"/>
</dbReference>
<dbReference type="InterPro" id="IPR019734">
    <property type="entry name" value="TPR_rpt"/>
</dbReference>
<proteinExistence type="predicted"/>
<sequence>MKARIFSLATSVASTLVLAACTAPSGYGLASDRASAAVPEEVPINTKSTYVNLIQQMQQKGLWFASLAHIDAFEQQSGVSPETLLMRGDALRQIGQHDESAAVYRKLMGTPVEAAGYRGLGLIAGARGDFLQSTQMLEQAQRRNPTDAIVLSDLAYAYMRAGRVAQARVPVMQASQLQPGLAKVQGNLALFLLVDGQRSQAEAMMDGAKMPASLREAIEREAQLVQPGHAVVADSAGVPLRLKASQWPFSN</sequence>
<comment type="caution">
    <text evidence="2">The sequence shown here is derived from an EMBL/GenBank/DDBJ whole genome shotgun (WGS) entry which is preliminary data.</text>
</comment>
<dbReference type="PROSITE" id="PS51257">
    <property type="entry name" value="PROKAR_LIPOPROTEIN"/>
    <property type="match status" value="1"/>
</dbReference>
<dbReference type="RefSeq" id="WP_371434615.1">
    <property type="nucleotide sequence ID" value="NZ_JBHSRS010000005.1"/>
</dbReference>
<evidence type="ECO:0000256" key="1">
    <source>
        <dbReference type="SAM" id="SignalP"/>
    </source>
</evidence>
<dbReference type="Pfam" id="PF13432">
    <property type="entry name" value="TPR_16"/>
    <property type="match status" value="1"/>
</dbReference>
<evidence type="ECO:0000313" key="2">
    <source>
        <dbReference type="EMBL" id="MFC6280282.1"/>
    </source>
</evidence>